<accession>A0A521CEP0</accession>
<keyword evidence="2" id="KW-1133">Transmembrane helix</keyword>
<dbReference type="Gene3D" id="3.40.50.2000">
    <property type="entry name" value="Glycogen Phosphorylase B"/>
    <property type="match status" value="2"/>
</dbReference>
<organism evidence="3 4">
    <name type="scientific">Solitalea koreensis</name>
    <dbReference type="NCBI Taxonomy" id="543615"/>
    <lineage>
        <taxon>Bacteria</taxon>
        <taxon>Pseudomonadati</taxon>
        <taxon>Bacteroidota</taxon>
        <taxon>Sphingobacteriia</taxon>
        <taxon>Sphingobacteriales</taxon>
        <taxon>Sphingobacteriaceae</taxon>
        <taxon>Solitalea</taxon>
    </lineage>
</organism>
<dbReference type="AlphaFoldDB" id="A0A521CEP0"/>
<gene>
    <name evidence="3" type="ORF">SAMN06265350_10410</name>
</gene>
<dbReference type="PANTHER" id="PTHR10788">
    <property type="entry name" value="TREHALOSE-6-PHOSPHATE SYNTHASE"/>
    <property type="match status" value="1"/>
</dbReference>
<dbReference type="EMBL" id="FXSZ01000004">
    <property type="protein sequence ID" value="SMO57872.1"/>
    <property type="molecule type" value="Genomic_DNA"/>
</dbReference>
<dbReference type="PANTHER" id="PTHR10788:SF106">
    <property type="entry name" value="BCDNA.GH08860"/>
    <property type="match status" value="1"/>
</dbReference>
<protein>
    <submittedName>
        <fullName evidence="3">Trehalose-6-phosphate synthase</fullName>
    </submittedName>
</protein>
<evidence type="ECO:0000256" key="2">
    <source>
        <dbReference type="SAM" id="Phobius"/>
    </source>
</evidence>
<dbReference type="Proteomes" id="UP000315971">
    <property type="component" value="Unassembled WGS sequence"/>
</dbReference>
<evidence type="ECO:0000313" key="4">
    <source>
        <dbReference type="Proteomes" id="UP000315971"/>
    </source>
</evidence>
<dbReference type="SUPFAM" id="SSF53756">
    <property type="entry name" value="UDP-Glycosyltransferase/glycogen phosphorylase"/>
    <property type="match status" value="1"/>
</dbReference>
<dbReference type="InterPro" id="IPR001830">
    <property type="entry name" value="Glyco_trans_20"/>
</dbReference>
<proteinExistence type="inferred from homology"/>
<dbReference type="Pfam" id="PF00982">
    <property type="entry name" value="Glyco_transf_20"/>
    <property type="match status" value="1"/>
</dbReference>
<feature type="transmembrane region" description="Helical" evidence="2">
    <location>
        <begin position="6"/>
        <end position="24"/>
    </location>
</feature>
<feature type="transmembrane region" description="Helical" evidence="2">
    <location>
        <begin position="167"/>
        <end position="189"/>
    </location>
</feature>
<dbReference type="GO" id="GO:0003825">
    <property type="term" value="F:alpha,alpha-trehalose-phosphate synthase (UDP-forming) activity"/>
    <property type="evidence" value="ECO:0007669"/>
    <property type="project" value="TreeGrafter"/>
</dbReference>
<dbReference type="GO" id="GO:0005992">
    <property type="term" value="P:trehalose biosynthetic process"/>
    <property type="evidence" value="ECO:0007669"/>
    <property type="project" value="InterPro"/>
</dbReference>
<evidence type="ECO:0000256" key="1">
    <source>
        <dbReference type="ARBA" id="ARBA00008799"/>
    </source>
</evidence>
<evidence type="ECO:0000313" key="3">
    <source>
        <dbReference type="EMBL" id="SMO57872.1"/>
    </source>
</evidence>
<name>A0A521CEP0_9SPHI</name>
<sequence length="738" mass="84024">MKLNLALTLSIIFAVGLVVFGFTYHQISTERTKLNNELEVRTSQIAEEIGRGGFLSFFQNNKNRAEHILDSISVKYHLIGMAVYFNNDSILVNKAVASLIPSSLDYITQALVADTSLFNYVSNGHPKTLLYIRPIQQDNNISNKAIVLYVDADYIGNIISGIWLRNFLRWFVQALIVSFVTVVIIRWGIFSPINKIVEWVKAARVGNINQLQEPPAGFLAPLHTEIVHIAKAMHEAKEIAKEEALLRTHSAAIWTPERLKVEVSNLLENRKMVVVSNREPYMHFHEGKRIKCIVPASGMITAMEPILKACGGLWIASGSGDADRETVDIHDKIQVPPEEPKYTLRRLWQTKEEEDHFYYGFSNEGLWPLCHIAHTRPTFREVDMKYYRQVNENFAKAVLAETADEEEPFILIQDYHFALLPEMIKREKPKARVAIFWHIPWPNPESFGICPWQREILLGMLGADLIGFHTQYHCNHFLETVNSALESRVLWENFSVSKAGHTTLVKPFPISIAFTLKDYDKVTPKSSAAHLLQENGITAQFMGIGVDRIDYTKGIIEKFLAVERFLEKNPTYQGKFTFVQIGAPSRTLLKSYSDMQNAVEKEAERINWRFKSKNWKAILLLKRHHSHEEITPYYASADFCMVTSLHDGMNLVAKEFVATRGNNDGSLILSRFAGASQELQGAIIINPYDIEKSADAIKKALEMPEDEQQLRMKQMRQVIVGNNIYSWAADLIKSMAAI</sequence>
<keyword evidence="2" id="KW-0812">Transmembrane</keyword>
<dbReference type="RefSeq" id="WP_142602887.1">
    <property type="nucleotide sequence ID" value="NZ_FXSZ01000004.1"/>
</dbReference>
<dbReference type="OrthoDB" id="9761633at2"/>
<comment type="similarity">
    <text evidence="1">Belongs to the glycosyltransferase 20 family.</text>
</comment>
<keyword evidence="4" id="KW-1185">Reference proteome</keyword>
<dbReference type="CDD" id="cd03788">
    <property type="entry name" value="GT20_TPS"/>
    <property type="match status" value="1"/>
</dbReference>
<keyword evidence="2" id="KW-0472">Membrane</keyword>
<reference evidence="3 4" key="1">
    <citation type="submission" date="2017-05" db="EMBL/GenBank/DDBJ databases">
        <authorList>
            <person name="Varghese N."/>
            <person name="Submissions S."/>
        </authorList>
    </citation>
    <scope>NUCLEOTIDE SEQUENCE [LARGE SCALE GENOMIC DNA]</scope>
    <source>
        <strain evidence="3 4">DSM 21342</strain>
    </source>
</reference>